<comment type="caution">
    <text evidence="6">The sequence shown here is derived from an EMBL/GenBank/DDBJ whole genome shotgun (WGS) entry which is preliminary data.</text>
</comment>
<dbReference type="Pfam" id="PF12796">
    <property type="entry name" value="Ank_2"/>
    <property type="match status" value="1"/>
</dbReference>
<gene>
    <name evidence="6" type="ORF">CTAYLR_002848</name>
</gene>
<dbReference type="PROSITE" id="PS50297">
    <property type="entry name" value="ANK_REP_REGION"/>
    <property type="match status" value="1"/>
</dbReference>
<keyword evidence="2 3" id="KW-0040">ANK repeat</keyword>
<evidence type="ECO:0000256" key="4">
    <source>
        <dbReference type="SAM" id="MobiDB-lite"/>
    </source>
</evidence>
<dbReference type="InterPro" id="IPR002110">
    <property type="entry name" value="Ankyrin_rpt"/>
</dbReference>
<evidence type="ECO:0000256" key="1">
    <source>
        <dbReference type="ARBA" id="ARBA00022737"/>
    </source>
</evidence>
<organism evidence="6 7">
    <name type="scientific">Chrysophaeum taylorii</name>
    <dbReference type="NCBI Taxonomy" id="2483200"/>
    <lineage>
        <taxon>Eukaryota</taxon>
        <taxon>Sar</taxon>
        <taxon>Stramenopiles</taxon>
        <taxon>Ochrophyta</taxon>
        <taxon>Pelagophyceae</taxon>
        <taxon>Pelagomonadales</taxon>
        <taxon>Pelagomonadaceae</taxon>
        <taxon>Chrysophaeum</taxon>
    </lineage>
</organism>
<dbReference type="PANTHER" id="PTHR24171">
    <property type="entry name" value="ANKYRIN REPEAT DOMAIN-CONTAINING PROTEIN 39-RELATED"/>
    <property type="match status" value="1"/>
</dbReference>
<feature type="repeat" description="ANK" evidence="3">
    <location>
        <begin position="393"/>
        <end position="425"/>
    </location>
</feature>
<keyword evidence="1" id="KW-0677">Repeat</keyword>
<accession>A0AAD7U852</accession>
<dbReference type="EMBL" id="JAQMWT010000533">
    <property type="protein sequence ID" value="KAJ8599961.1"/>
    <property type="molecule type" value="Genomic_DNA"/>
</dbReference>
<name>A0AAD7U852_9STRA</name>
<dbReference type="Gene3D" id="1.25.40.20">
    <property type="entry name" value="Ankyrin repeat-containing domain"/>
    <property type="match status" value="1"/>
</dbReference>
<feature type="chain" id="PRO_5042248856" evidence="5">
    <location>
        <begin position="18"/>
        <end position="459"/>
    </location>
</feature>
<evidence type="ECO:0000313" key="6">
    <source>
        <dbReference type="EMBL" id="KAJ8599961.1"/>
    </source>
</evidence>
<dbReference type="InterPro" id="IPR036770">
    <property type="entry name" value="Ankyrin_rpt-contain_sf"/>
</dbReference>
<evidence type="ECO:0000256" key="5">
    <source>
        <dbReference type="SAM" id="SignalP"/>
    </source>
</evidence>
<dbReference type="SUPFAM" id="SSF48403">
    <property type="entry name" value="Ankyrin repeat"/>
    <property type="match status" value="1"/>
</dbReference>
<evidence type="ECO:0000313" key="7">
    <source>
        <dbReference type="Proteomes" id="UP001230188"/>
    </source>
</evidence>
<dbReference type="SMART" id="SM00248">
    <property type="entry name" value="ANK"/>
    <property type="match status" value="2"/>
</dbReference>
<keyword evidence="5" id="KW-0732">Signal</keyword>
<dbReference type="AlphaFoldDB" id="A0AAD7U852"/>
<proteinExistence type="predicted"/>
<reference evidence="6" key="1">
    <citation type="submission" date="2023-01" db="EMBL/GenBank/DDBJ databases">
        <title>Metagenome sequencing of chrysophaentin producing Chrysophaeum taylorii.</title>
        <authorList>
            <person name="Davison J."/>
            <person name="Bewley C."/>
        </authorList>
    </citation>
    <scope>NUCLEOTIDE SEQUENCE</scope>
    <source>
        <strain evidence="6">NIES-1699</strain>
    </source>
</reference>
<protein>
    <submittedName>
        <fullName evidence="6">Uncharacterized protein</fullName>
    </submittedName>
</protein>
<dbReference type="PROSITE" id="PS50088">
    <property type="entry name" value="ANK_REPEAT"/>
    <property type="match status" value="1"/>
</dbReference>
<feature type="signal peptide" evidence="5">
    <location>
        <begin position="1"/>
        <end position="17"/>
    </location>
</feature>
<keyword evidence="7" id="KW-1185">Reference proteome</keyword>
<dbReference type="Proteomes" id="UP001230188">
    <property type="component" value="Unassembled WGS sequence"/>
</dbReference>
<feature type="region of interest" description="Disordered" evidence="4">
    <location>
        <begin position="270"/>
        <end position="294"/>
    </location>
</feature>
<dbReference type="PANTHER" id="PTHR24171:SF9">
    <property type="entry name" value="ANKYRIN REPEAT DOMAIN-CONTAINING PROTEIN 39"/>
    <property type="match status" value="1"/>
</dbReference>
<evidence type="ECO:0000256" key="3">
    <source>
        <dbReference type="PROSITE-ProRule" id="PRU00023"/>
    </source>
</evidence>
<evidence type="ECO:0000256" key="2">
    <source>
        <dbReference type="ARBA" id="ARBA00023043"/>
    </source>
</evidence>
<sequence length="459" mass="49668">MRLIIIVLVAVAASDEGGYVPTGHGVDWSFPMHHASPPFSPGAAAYGEFLEGCAKAFSMKSCKATEEQRMEMNREQAKRQRNYTSLGFGRIRAPEAAYAPARAFWEAFRERASVETWPPGNTYTNNWAAASKMVSLEDGRFQPLGLRTKRAIWDGLKPTLEAWTGAKLKATSLYGIRVYSEGAVLNPHLDRLPLVTSAIMQIDQDVDEPWPIEVVGHDGRAYNVTLTPGDVALYESHTIIHGRPYPLKGQFFANIFVHFIPLDPTDDSKNDPGVDFAWGREQSTESRRDYPAPPPAAVSLAAADRAARASPWLGFPSVKGDAPVPAPATLAADRAARREAASKAKIAGPPTRATEHKFFVPGEAHYAAKMGDLAGVLDQVKAHPAAVNAPDENLWTPLHEAARAGVVGVVEALVQAGADLGARTISGATALFIARQHNHHPIVHYLESIGAPEIADDEL</sequence>